<dbReference type="RefSeq" id="WP_175157819.1">
    <property type="nucleotide sequence ID" value="NZ_CADIKI010000001.1"/>
</dbReference>
<protein>
    <recommendedName>
        <fullName evidence="4">Reactivating factor for ethanolamine ammonia lyase</fullName>
    </recommendedName>
</protein>
<name>A0A6J5FGY1_9BURK</name>
<dbReference type="Proteomes" id="UP000494252">
    <property type="component" value="Unassembled WGS sequence"/>
</dbReference>
<dbReference type="EMBL" id="CADIKI010000001">
    <property type="protein sequence ID" value="CAB3777449.1"/>
    <property type="molecule type" value="Genomic_DNA"/>
</dbReference>
<organism evidence="2 3">
    <name type="scientific">Paraburkholderia fynbosensis</name>
    <dbReference type="NCBI Taxonomy" id="1200993"/>
    <lineage>
        <taxon>Bacteria</taxon>
        <taxon>Pseudomonadati</taxon>
        <taxon>Pseudomonadota</taxon>
        <taxon>Betaproteobacteria</taxon>
        <taxon>Burkholderiales</taxon>
        <taxon>Burkholderiaceae</taxon>
        <taxon>Paraburkholderia</taxon>
    </lineage>
</organism>
<accession>A0A6J5FGY1</accession>
<evidence type="ECO:0000313" key="2">
    <source>
        <dbReference type="EMBL" id="CAB3777449.1"/>
    </source>
</evidence>
<dbReference type="InterPro" id="IPR043129">
    <property type="entry name" value="ATPase_NBD"/>
</dbReference>
<proteinExistence type="predicted"/>
<evidence type="ECO:0000256" key="1">
    <source>
        <dbReference type="SAM" id="MobiDB-lite"/>
    </source>
</evidence>
<gene>
    <name evidence="2" type="ORF">LMG27177_00378</name>
</gene>
<keyword evidence="3" id="KW-1185">Reference proteome</keyword>
<sequence length="599" mass="65842">MPNDATVHSLDDHLYGYDPDHEHGDDADHDHDHDFPESETNQEAVWLLDNVVLNSVGIDIGSSGTQLVFSRIHMRRIAEELSSRYIIVGREPIYQSPISLTPYLSETQMDTQGLERIVAAAYKEANLGPDDIDTGAVILTGEALRRENSEGIADMLAEQGGEFVCATAGHHMEAMLAVYGSGAAKYSHEHKKRVLNVDIGGGTTKLGLVDCGNVIGTAAVHLGGRLIVTDQGGRITRLDPAGKEHARAAGFAWEIGSQTTREQLEQVADWMAQTLVRVLSERFTADDLNSLFLTDPIADLGKLDGLIFSGGVGEYVYERESRDFLDLGKFFGSAVRRRLLANQVAWPLLPAIECIRATVLGASEYSIQLSGNTTFISNPRNLLPRKNMQVVPIEERMPEVIDRAAVVESLRKSFQRYDLKEGEQDVAIVVRWAGPPEYSRLAALARGLIDGNPLTIAAGKPLYVIADGDIANSLGNLLRETLDGNDLFVIDGVSLRGLDYVDLGRIRMPSRTVPVTVKSLVFSEDPSLHGKSDTSEWHTHEDGTVHRHHHHVTAGKHQHHDHAHAHGHHHHHDHDHSHGADHGHHHHADHTHGHSSSQD</sequence>
<feature type="compositionally biased region" description="Basic residues" evidence="1">
    <location>
        <begin position="546"/>
        <end position="573"/>
    </location>
</feature>
<evidence type="ECO:0000313" key="3">
    <source>
        <dbReference type="Proteomes" id="UP000494252"/>
    </source>
</evidence>
<feature type="region of interest" description="Disordered" evidence="1">
    <location>
        <begin position="1"/>
        <end position="40"/>
    </location>
</feature>
<dbReference type="Pfam" id="PF06277">
    <property type="entry name" value="EutA"/>
    <property type="match status" value="1"/>
</dbReference>
<feature type="compositionally biased region" description="Basic and acidic residues" evidence="1">
    <location>
        <begin position="9"/>
        <end position="36"/>
    </location>
</feature>
<feature type="region of interest" description="Disordered" evidence="1">
    <location>
        <begin position="525"/>
        <end position="599"/>
    </location>
</feature>
<feature type="compositionally biased region" description="Basic and acidic residues" evidence="1">
    <location>
        <begin position="526"/>
        <end position="545"/>
    </location>
</feature>
<dbReference type="SUPFAM" id="SSF53067">
    <property type="entry name" value="Actin-like ATPase domain"/>
    <property type="match status" value="1"/>
</dbReference>
<dbReference type="InterPro" id="IPR009377">
    <property type="entry name" value="EutA"/>
</dbReference>
<reference evidence="2 3" key="1">
    <citation type="submission" date="2020-04" db="EMBL/GenBank/DDBJ databases">
        <authorList>
            <person name="De Canck E."/>
        </authorList>
    </citation>
    <scope>NUCLEOTIDE SEQUENCE [LARGE SCALE GENOMIC DNA]</scope>
    <source>
        <strain evidence="2 3">LMG 27177</strain>
    </source>
</reference>
<evidence type="ECO:0008006" key="4">
    <source>
        <dbReference type="Google" id="ProtNLM"/>
    </source>
</evidence>
<dbReference type="AlphaFoldDB" id="A0A6J5FGY1"/>